<gene>
    <name evidence="3" type="ORF">FRACYDRAFT_241410</name>
</gene>
<protein>
    <submittedName>
        <fullName evidence="3">Uncharacterized protein</fullName>
    </submittedName>
</protein>
<evidence type="ECO:0000313" key="4">
    <source>
        <dbReference type="Proteomes" id="UP000095751"/>
    </source>
</evidence>
<name>A0A1E7FAI3_9STRA</name>
<evidence type="ECO:0000256" key="1">
    <source>
        <dbReference type="SAM" id="MobiDB-lite"/>
    </source>
</evidence>
<dbReference type="EMBL" id="KV784360">
    <property type="protein sequence ID" value="OEU14853.1"/>
    <property type="molecule type" value="Genomic_DNA"/>
</dbReference>
<feature type="signal peptide" evidence="2">
    <location>
        <begin position="1"/>
        <end position="16"/>
    </location>
</feature>
<proteinExistence type="predicted"/>
<evidence type="ECO:0000313" key="3">
    <source>
        <dbReference type="EMBL" id="OEU14853.1"/>
    </source>
</evidence>
<keyword evidence="4" id="KW-1185">Reference proteome</keyword>
<feature type="chain" id="PRO_5009192879" evidence="2">
    <location>
        <begin position="17"/>
        <end position="337"/>
    </location>
</feature>
<dbReference type="AlphaFoldDB" id="A0A1E7FAI3"/>
<dbReference type="Proteomes" id="UP000095751">
    <property type="component" value="Unassembled WGS sequence"/>
</dbReference>
<dbReference type="KEGG" id="fcy:FRACYDRAFT_241410"/>
<keyword evidence="2" id="KW-0732">Signal</keyword>
<feature type="compositionally biased region" description="Basic and acidic residues" evidence="1">
    <location>
        <begin position="222"/>
        <end position="233"/>
    </location>
</feature>
<sequence length="337" mass="36900">MASLLIIGTAAVSVAGTGMKTAASEGYKKKVQAMKAEGNFEYIALGEISYHYTRPLRDMLHGSSRNIKDPVYSSIAQVKQSIEGNGENRILAVVRQQKKNGSEEVNFILLKSPNIINKRFDEKDPLNSCSIDPNLKTNQGGIVESRNLKVVRKNPNTFQIEDINYRTIQTHKKILEIVVKNTKGTSPKGDAKLSGTTLCELLNHMAKEGRVPKDFPSILPRDSIRKDENENENKTSSSSLASSSSIMSPVDEIVLENHSTTRIDDDNVITENNDNEDVDNAPATTNVDSYISSFTEVATSQDETTIIETATATATATVLSEHDDDEVIPVAMATPVE</sequence>
<feature type="compositionally biased region" description="Low complexity" evidence="1">
    <location>
        <begin position="236"/>
        <end position="247"/>
    </location>
</feature>
<reference evidence="3 4" key="1">
    <citation type="submission" date="2016-09" db="EMBL/GenBank/DDBJ databases">
        <title>Extensive genetic diversity and differential bi-allelic expression allows diatom success in the polar Southern Ocean.</title>
        <authorList>
            <consortium name="DOE Joint Genome Institute"/>
            <person name="Mock T."/>
            <person name="Otillar R.P."/>
            <person name="Strauss J."/>
            <person name="Dupont C."/>
            <person name="Frickenhaus S."/>
            <person name="Maumus F."/>
            <person name="Mcmullan M."/>
            <person name="Sanges R."/>
            <person name="Schmutz J."/>
            <person name="Toseland A."/>
            <person name="Valas R."/>
            <person name="Veluchamy A."/>
            <person name="Ward B.J."/>
            <person name="Allen A."/>
            <person name="Barry K."/>
            <person name="Falciatore A."/>
            <person name="Ferrante M."/>
            <person name="Fortunato A.E."/>
            <person name="Gloeckner G."/>
            <person name="Gruber A."/>
            <person name="Hipkin R."/>
            <person name="Janech M."/>
            <person name="Kroth P."/>
            <person name="Leese F."/>
            <person name="Lindquist E."/>
            <person name="Lyon B.R."/>
            <person name="Martin J."/>
            <person name="Mayer C."/>
            <person name="Parker M."/>
            <person name="Quesneville H."/>
            <person name="Raymond J."/>
            <person name="Uhlig C."/>
            <person name="Valentin K.U."/>
            <person name="Worden A.Z."/>
            <person name="Armbrust E.V."/>
            <person name="Bowler C."/>
            <person name="Green B."/>
            <person name="Moulton V."/>
            <person name="Van Oosterhout C."/>
            <person name="Grigoriev I."/>
        </authorList>
    </citation>
    <scope>NUCLEOTIDE SEQUENCE [LARGE SCALE GENOMIC DNA]</scope>
    <source>
        <strain evidence="3 4">CCMP1102</strain>
    </source>
</reference>
<organism evidence="3 4">
    <name type="scientific">Fragilariopsis cylindrus CCMP1102</name>
    <dbReference type="NCBI Taxonomy" id="635003"/>
    <lineage>
        <taxon>Eukaryota</taxon>
        <taxon>Sar</taxon>
        <taxon>Stramenopiles</taxon>
        <taxon>Ochrophyta</taxon>
        <taxon>Bacillariophyta</taxon>
        <taxon>Bacillariophyceae</taxon>
        <taxon>Bacillariophycidae</taxon>
        <taxon>Bacillariales</taxon>
        <taxon>Bacillariaceae</taxon>
        <taxon>Fragilariopsis</taxon>
    </lineage>
</organism>
<feature type="region of interest" description="Disordered" evidence="1">
    <location>
        <begin position="211"/>
        <end position="247"/>
    </location>
</feature>
<evidence type="ECO:0000256" key="2">
    <source>
        <dbReference type="SAM" id="SignalP"/>
    </source>
</evidence>
<accession>A0A1E7FAI3</accession>
<dbReference type="InParanoid" id="A0A1E7FAI3"/>